<keyword evidence="3" id="KW-1185">Reference proteome</keyword>
<dbReference type="WBParaSite" id="TCNE_0001313401-mRNA-1">
    <property type="protein sequence ID" value="TCNE_0001313401-mRNA-1"/>
    <property type="gene ID" value="TCNE_0001313401"/>
</dbReference>
<proteinExistence type="predicted"/>
<organism evidence="3 4">
    <name type="scientific">Toxocara canis</name>
    <name type="common">Canine roundworm</name>
    <dbReference type="NCBI Taxonomy" id="6265"/>
    <lineage>
        <taxon>Eukaryota</taxon>
        <taxon>Metazoa</taxon>
        <taxon>Ecdysozoa</taxon>
        <taxon>Nematoda</taxon>
        <taxon>Chromadorea</taxon>
        <taxon>Rhabditida</taxon>
        <taxon>Spirurina</taxon>
        <taxon>Ascaridomorpha</taxon>
        <taxon>Ascaridoidea</taxon>
        <taxon>Toxocaridae</taxon>
        <taxon>Toxocara</taxon>
    </lineage>
</organism>
<dbReference type="Proteomes" id="UP000050794">
    <property type="component" value="Unassembled WGS sequence"/>
</dbReference>
<evidence type="ECO:0000256" key="1">
    <source>
        <dbReference type="SAM" id="MobiDB-lite"/>
    </source>
</evidence>
<evidence type="ECO:0000313" key="4">
    <source>
        <dbReference type="WBParaSite" id="TCNE_0001313401-mRNA-1"/>
    </source>
</evidence>
<protein>
    <submittedName>
        <fullName evidence="4">CNH domain-containing protein</fullName>
    </submittedName>
</protein>
<feature type="compositionally biased region" description="Basic and acidic residues" evidence="1">
    <location>
        <begin position="263"/>
        <end position="275"/>
    </location>
</feature>
<gene>
    <name evidence="2" type="ORF">TCNE_LOCUS13134</name>
</gene>
<reference evidence="2 3" key="2">
    <citation type="submission" date="2018-11" db="EMBL/GenBank/DDBJ databases">
        <authorList>
            <consortium name="Pathogen Informatics"/>
        </authorList>
    </citation>
    <scope>NUCLEOTIDE SEQUENCE [LARGE SCALE GENOMIC DNA]</scope>
</reference>
<feature type="region of interest" description="Disordered" evidence="1">
    <location>
        <begin position="249"/>
        <end position="287"/>
    </location>
</feature>
<evidence type="ECO:0000313" key="3">
    <source>
        <dbReference type="Proteomes" id="UP000050794"/>
    </source>
</evidence>
<sequence length="467" mass="52860">MMLALQMTALMNMPKSPHEWENYGEASSRCLTSDGTLMGYIKGVHTCFFLLDKNSETTLYAGPLMFNRIDQLHQTSEREETARGVASRGFLYSGSLTPQNSKKMLSIQVAPSKSQRVTSVIKKVRIEDDGKKVRHSKRSRRTVSKQRSEVLSALKENSEQAQHEMPWRSHRALQVGVQHYEVPRTYRNQMIISGIEGSISRSSGIVYTSHNFTETTSRTGLEERIRLGSTYDKDQPFDKANQENAETLLEHDQGRAPNLNRKQRAEIPVHGERPYGRARRRSSSWTRRTSLAALAKEGKLCATKAEMRTAGQLNNGECWKFLSLSEYTVYCCCYRQKKGHLNCAFTSSTTELAYPKTNVPVWQKTASLHASIPMETDEGRPILAREWIYRDFIYSKPKALISLRTAQNVSSFFAGPWRAALEDSAVCQKAQRVYFPTLGCKFVTVASAELAERVGFIDLLWLTSAQA</sequence>
<dbReference type="AlphaFoldDB" id="A0A183UXB4"/>
<name>A0A183UXB4_TOXCA</name>
<reference evidence="4" key="1">
    <citation type="submission" date="2016-06" db="UniProtKB">
        <authorList>
            <consortium name="WormBaseParasite"/>
        </authorList>
    </citation>
    <scope>IDENTIFICATION</scope>
</reference>
<dbReference type="EMBL" id="UYWY01021575">
    <property type="protein sequence ID" value="VDM44455.1"/>
    <property type="molecule type" value="Genomic_DNA"/>
</dbReference>
<evidence type="ECO:0000313" key="2">
    <source>
        <dbReference type="EMBL" id="VDM44455.1"/>
    </source>
</evidence>
<accession>A0A183UXB4</accession>